<dbReference type="RefSeq" id="WP_066382266.1">
    <property type="nucleotide sequence ID" value="NZ_LTAZ01000005.1"/>
</dbReference>
<dbReference type="EMBL" id="LTAZ01000005">
    <property type="protein sequence ID" value="KYH25449.1"/>
    <property type="molecule type" value="Genomic_DNA"/>
</dbReference>
<evidence type="ECO:0000259" key="2">
    <source>
        <dbReference type="Pfam" id="PF07883"/>
    </source>
</evidence>
<dbReference type="InterPro" id="IPR014710">
    <property type="entry name" value="RmlC-like_jellyroll"/>
</dbReference>
<proteinExistence type="predicted"/>
<protein>
    <submittedName>
        <fullName evidence="3">Cupin domain protein</fullName>
    </submittedName>
</protein>
<reference evidence="3 4" key="1">
    <citation type="submission" date="2016-02" db="EMBL/GenBank/DDBJ databases">
        <title>Genome sequence of Halalkalicoccus paucihalophilus DSM 24557.</title>
        <authorList>
            <person name="Poehlein A."/>
            <person name="Daniel R."/>
        </authorList>
    </citation>
    <scope>NUCLEOTIDE SEQUENCE [LARGE SCALE GENOMIC DNA]</scope>
    <source>
        <strain evidence="3 4">DSM 24557</strain>
    </source>
</reference>
<name>A0A151ACT8_9EURY</name>
<comment type="caution">
    <text evidence="3">The sequence shown here is derived from an EMBL/GenBank/DDBJ whole genome shotgun (WGS) entry which is preliminary data.</text>
</comment>
<feature type="region of interest" description="Disordered" evidence="1">
    <location>
        <begin position="1"/>
        <end position="21"/>
    </location>
</feature>
<dbReference type="InterPro" id="IPR013096">
    <property type="entry name" value="Cupin_2"/>
</dbReference>
<sequence>MADGWQHVSLSDLATNPEKPGERWELSTELGIEAFNFNVAILEADDRLSQNHFHYHENQQELFFVVEGRCRVETTEEGFEMGVDEAVAFEKGEAGAHVIYNPFEEPCRVVAVGWPADGRYPVHQLETTADAVEDATDPQSNGPSPGN</sequence>
<keyword evidence="4" id="KW-1185">Reference proteome</keyword>
<feature type="domain" description="Cupin type-2" evidence="2">
    <location>
        <begin position="53"/>
        <end position="112"/>
    </location>
</feature>
<accession>A0A151ACT8</accession>
<dbReference type="Gene3D" id="2.60.120.10">
    <property type="entry name" value="Jelly Rolls"/>
    <property type="match status" value="1"/>
</dbReference>
<dbReference type="AlphaFoldDB" id="A0A151ACT8"/>
<evidence type="ECO:0000313" key="3">
    <source>
        <dbReference type="EMBL" id="KYH25449.1"/>
    </source>
</evidence>
<dbReference type="PATRIC" id="fig|1008153.3.peg.2160"/>
<organism evidence="3 4">
    <name type="scientific">Halalkalicoccus paucihalophilus</name>
    <dbReference type="NCBI Taxonomy" id="1008153"/>
    <lineage>
        <taxon>Archaea</taxon>
        <taxon>Methanobacteriati</taxon>
        <taxon>Methanobacteriota</taxon>
        <taxon>Stenosarchaea group</taxon>
        <taxon>Halobacteria</taxon>
        <taxon>Halobacteriales</taxon>
        <taxon>Halococcaceae</taxon>
        <taxon>Halalkalicoccus</taxon>
    </lineage>
</organism>
<gene>
    <name evidence="3" type="ORF">HAPAU_21210</name>
</gene>
<evidence type="ECO:0000256" key="1">
    <source>
        <dbReference type="SAM" id="MobiDB-lite"/>
    </source>
</evidence>
<evidence type="ECO:0000313" key="4">
    <source>
        <dbReference type="Proteomes" id="UP000075321"/>
    </source>
</evidence>
<dbReference type="SUPFAM" id="SSF51182">
    <property type="entry name" value="RmlC-like cupins"/>
    <property type="match status" value="1"/>
</dbReference>
<dbReference type="InterPro" id="IPR011051">
    <property type="entry name" value="RmlC_Cupin_sf"/>
</dbReference>
<dbReference type="Proteomes" id="UP000075321">
    <property type="component" value="Unassembled WGS sequence"/>
</dbReference>
<dbReference type="OrthoDB" id="190812at2157"/>
<dbReference type="Pfam" id="PF07883">
    <property type="entry name" value="Cupin_2"/>
    <property type="match status" value="1"/>
</dbReference>